<name>A0ABN1GZP3_9ACTN</name>
<comment type="caution">
    <text evidence="1">The sequence shown here is derived from an EMBL/GenBank/DDBJ whole genome shotgun (WGS) entry which is preliminary data.</text>
</comment>
<organism evidence="1 2">
    <name type="scientific">Sporichthya brevicatena</name>
    <dbReference type="NCBI Taxonomy" id="171442"/>
    <lineage>
        <taxon>Bacteria</taxon>
        <taxon>Bacillati</taxon>
        <taxon>Actinomycetota</taxon>
        <taxon>Actinomycetes</taxon>
        <taxon>Sporichthyales</taxon>
        <taxon>Sporichthyaceae</taxon>
        <taxon>Sporichthya</taxon>
    </lineage>
</organism>
<dbReference type="InterPro" id="IPR003749">
    <property type="entry name" value="ThiS/MoaD-like"/>
</dbReference>
<accession>A0ABN1GZP3</accession>
<dbReference type="CDD" id="cd00565">
    <property type="entry name" value="Ubl_ThiS"/>
    <property type="match status" value="1"/>
</dbReference>
<dbReference type="InterPro" id="IPR010035">
    <property type="entry name" value="Thi_S"/>
</dbReference>
<keyword evidence="2" id="KW-1185">Reference proteome</keyword>
<reference evidence="1 2" key="1">
    <citation type="journal article" date="2019" name="Int. J. Syst. Evol. Microbiol.">
        <title>The Global Catalogue of Microorganisms (GCM) 10K type strain sequencing project: providing services to taxonomists for standard genome sequencing and annotation.</title>
        <authorList>
            <consortium name="The Broad Institute Genomics Platform"/>
            <consortium name="The Broad Institute Genome Sequencing Center for Infectious Disease"/>
            <person name="Wu L."/>
            <person name="Ma J."/>
        </authorList>
    </citation>
    <scope>NUCLEOTIDE SEQUENCE [LARGE SCALE GENOMIC DNA]</scope>
    <source>
        <strain evidence="1 2">JCM 10671</strain>
    </source>
</reference>
<evidence type="ECO:0000313" key="2">
    <source>
        <dbReference type="Proteomes" id="UP001500957"/>
    </source>
</evidence>
<sequence length="74" mass="7591">MREAEGGTVVVNGTARDFEPGTTVADLVSEIVGDANAKGVAAALNGAVVPRGRWRLLELTDGDRVEILTAVQGG</sequence>
<proteinExistence type="predicted"/>
<dbReference type="Pfam" id="PF02597">
    <property type="entry name" value="ThiS"/>
    <property type="match status" value="1"/>
</dbReference>
<dbReference type="SUPFAM" id="SSF54285">
    <property type="entry name" value="MoaD/ThiS"/>
    <property type="match status" value="1"/>
</dbReference>
<dbReference type="Proteomes" id="UP001500957">
    <property type="component" value="Unassembled WGS sequence"/>
</dbReference>
<dbReference type="PANTHER" id="PTHR34472:SF1">
    <property type="entry name" value="SULFUR CARRIER PROTEIN THIS"/>
    <property type="match status" value="1"/>
</dbReference>
<dbReference type="InterPro" id="IPR016155">
    <property type="entry name" value="Mopterin_synth/thiamin_S_b"/>
</dbReference>
<dbReference type="Gene3D" id="3.10.20.30">
    <property type="match status" value="1"/>
</dbReference>
<gene>
    <name evidence="1" type="primary">thiS</name>
    <name evidence="1" type="ORF">GCM10009547_29890</name>
</gene>
<dbReference type="EMBL" id="BAAAHE010000024">
    <property type="protein sequence ID" value="GAA0624725.1"/>
    <property type="molecule type" value="Genomic_DNA"/>
</dbReference>
<dbReference type="NCBIfam" id="TIGR01683">
    <property type="entry name" value="thiS"/>
    <property type="match status" value="1"/>
</dbReference>
<dbReference type="PANTHER" id="PTHR34472">
    <property type="entry name" value="SULFUR CARRIER PROTEIN THIS"/>
    <property type="match status" value="1"/>
</dbReference>
<dbReference type="InterPro" id="IPR012675">
    <property type="entry name" value="Beta-grasp_dom_sf"/>
</dbReference>
<dbReference type="RefSeq" id="WP_425566161.1">
    <property type="nucleotide sequence ID" value="NZ_BAAAHE010000024.1"/>
</dbReference>
<evidence type="ECO:0000313" key="1">
    <source>
        <dbReference type="EMBL" id="GAA0624725.1"/>
    </source>
</evidence>
<protein>
    <submittedName>
        <fullName evidence="1">Sulfur carrier protein ThiS</fullName>
    </submittedName>
</protein>